<comment type="subcellular location">
    <subcellularLocation>
        <location evidence="1">Host cell</location>
    </subcellularLocation>
    <subcellularLocation>
        <location evidence="2">Secreted</location>
    </subcellularLocation>
</comment>
<dbReference type="STRING" id="946122.A0A0C2X855"/>
<dbReference type="HOGENOM" id="CLU_009568_0_1_1"/>
<dbReference type="InterPro" id="IPR045379">
    <property type="entry name" value="Crinkler_N"/>
</dbReference>
<gene>
    <name evidence="6" type="ORF">M378DRAFT_553458</name>
</gene>
<dbReference type="PANTHER" id="PTHR33266">
    <property type="entry name" value="CHROMOSOME 15, WHOLE GENOME SHOTGUN SEQUENCE"/>
    <property type="match status" value="1"/>
</dbReference>
<dbReference type="GO" id="GO:0005576">
    <property type="term" value="C:extracellular region"/>
    <property type="evidence" value="ECO:0007669"/>
    <property type="project" value="UniProtKB-SubCell"/>
</dbReference>
<proteinExistence type="predicted"/>
<evidence type="ECO:0000256" key="2">
    <source>
        <dbReference type="ARBA" id="ARBA00004613"/>
    </source>
</evidence>
<dbReference type="EMBL" id="KN818245">
    <property type="protein sequence ID" value="KIL64948.1"/>
    <property type="molecule type" value="Genomic_DNA"/>
</dbReference>
<accession>A0A0C2X855</accession>
<dbReference type="AlphaFoldDB" id="A0A0C2X855"/>
<keyword evidence="7" id="KW-1185">Reference proteome</keyword>
<protein>
    <recommendedName>
        <fullName evidence="5">Crinkler effector protein N-terminal domain-containing protein</fullName>
    </recommendedName>
</protein>
<evidence type="ECO:0000313" key="6">
    <source>
        <dbReference type="EMBL" id="KIL64948.1"/>
    </source>
</evidence>
<organism evidence="6 7">
    <name type="scientific">Amanita muscaria (strain Koide BX008)</name>
    <dbReference type="NCBI Taxonomy" id="946122"/>
    <lineage>
        <taxon>Eukaryota</taxon>
        <taxon>Fungi</taxon>
        <taxon>Dikarya</taxon>
        <taxon>Basidiomycota</taxon>
        <taxon>Agaricomycotina</taxon>
        <taxon>Agaricomycetes</taxon>
        <taxon>Agaricomycetidae</taxon>
        <taxon>Agaricales</taxon>
        <taxon>Pluteineae</taxon>
        <taxon>Amanitaceae</taxon>
        <taxon>Amanita</taxon>
    </lineage>
</organism>
<feature type="region of interest" description="Disordered" evidence="4">
    <location>
        <begin position="886"/>
        <end position="933"/>
    </location>
</feature>
<keyword evidence="3" id="KW-0964">Secreted</keyword>
<evidence type="ECO:0000256" key="3">
    <source>
        <dbReference type="ARBA" id="ARBA00022525"/>
    </source>
</evidence>
<dbReference type="Pfam" id="PF20147">
    <property type="entry name" value="Crinkler"/>
    <property type="match status" value="2"/>
</dbReference>
<dbReference type="GO" id="GO:0043657">
    <property type="term" value="C:host cell"/>
    <property type="evidence" value="ECO:0007669"/>
    <property type="project" value="UniProtKB-SubCell"/>
</dbReference>
<feature type="domain" description="Crinkler effector protein N-terminal" evidence="5">
    <location>
        <begin position="5"/>
        <end position="104"/>
    </location>
</feature>
<evidence type="ECO:0000256" key="4">
    <source>
        <dbReference type="SAM" id="MobiDB-lite"/>
    </source>
</evidence>
<evidence type="ECO:0000256" key="1">
    <source>
        <dbReference type="ARBA" id="ARBA00004340"/>
    </source>
</evidence>
<evidence type="ECO:0000313" key="7">
    <source>
        <dbReference type="Proteomes" id="UP000054549"/>
    </source>
</evidence>
<reference evidence="6 7" key="1">
    <citation type="submission" date="2014-04" db="EMBL/GenBank/DDBJ databases">
        <title>Evolutionary Origins and Diversification of the Mycorrhizal Mutualists.</title>
        <authorList>
            <consortium name="DOE Joint Genome Institute"/>
            <consortium name="Mycorrhizal Genomics Consortium"/>
            <person name="Kohler A."/>
            <person name="Kuo A."/>
            <person name="Nagy L.G."/>
            <person name="Floudas D."/>
            <person name="Copeland A."/>
            <person name="Barry K.W."/>
            <person name="Cichocki N."/>
            <person name="Veneault-Fourrey C."/>
            <person name="LaButti K."/>
            <person name="Lindquist E.A."/>
            <person name="Lipzen A."/>
            <person name="Lundell T."/>
            <person name="Morin E."/>
            <person name="Murat C."/>
            <person name="Riley R."/>
            <person name="Ohm R."/>
            <person name="Sun H."/>
            <person name="Tunlid A."/>
            <person name="Henrissat B."/>
            <person name="Grigoriev I.V."/>
            <person name="Hibbett D.S."/>
            <person name="Martin F."/>
        </authorList>
    </citation>
    <scope>NUCLEOTIDE SEQUENCE [LARGE SCALE GENOMIC DNA]</scope>
    <source>
        <strain evidence="6 7">Koide BX008</strain>
    </source>
</reference>
<feature type="domain" description="Crinkler effector protein N-terminal" evidence="5">
    <location>
        <begin position="122"/>
        <end position="219"/>
    </location>
</feature>
<evidence type="ECO:0000259" key="5">
    <source>
        <dbReference type="Pfam" id="PF20147"/>
    </source>
</evidence>
<dbReference type="Proteomes" id="UP000054549">
    <property type="component" value="Unassembled WGS sequence"/>
</dbReference>
<dbReference type="OrthoDB" id="3270019at2759"/>
<dbReference type="InParanoid" id="A0A0C2X855"/>
<sequence length="1033" mass="116698">MAMFTLNCLIHGADRKHLFSIQIGDDEDVSTLKEFIKDKIRPMFGHIAAHTLVLWKVSIAIDQDLKNSIDNTVFKDEESLMPDEELADIFRKEPPAPKCVHIIVNQPPDTVQPALIPGERLLELNCLQLGDSADDIFLIEIRNNKTVSALKNSIKDRVRPMFDHVVAHTLVLWNVSISVDKLDKEALHQLSKAESLKPIQLLSDVFPNIPDRTRLHVVVMPPPISKVYDTSHRRSAWKSVPHEKLAIKKAWEMAFRGSGAALFKSGLDEMNKRRDQRLYANFVPIVQSSGMGKSRLVDETAKLIFTIPFCFRTEPDGYPDPDEAPRDYFRLKVDDTFDTLFDRSLLFLEKLFIAVNLEVKKLPTHGDPLPILWYNHLLEDGNRNRQEIYKRVVAETENCINNPERLRHYPAGSDVVATDRPVYVAAKALIDTIKSRAKEDVSEGKSRPVRLLVYIDESHGMTKAGSTIKGDGRNSYQVLCSSLNELLKLDLFFVFLLTNPMLSDYSPSSRIFWSQRVQNSSVEQIQTPYTELPFGVWKESHLISEGGHTMDQVCSVEFMVRFGRPLWWTRWEAGDNVVKDNLIAFAIMKLAAKNVGKYDANSYVAALSVRLLLDFEPQRITAIENENLMVAGYLRVANVIPSHREYIISSMPSEPIVAEAAAQVLRGQKMINLLFKNVRDGLIEKGQRGELVARLLLTLAHDAAIEQMDIKRREGQGQIEKLFTTPVPLLTFFSALFAQPHADNIMRCRPDYQSNGPTFEETFKDAYVMFTHFGKAADDWCNSDVFAFMALCRNMAISCREGMKFAGLCIPIHFGKETPLSRNATSAIFVSIKDKEKAMGYNRTYIDVNKMNFFADGDKARPVILLILQLGVQAPGRYIPVERTKNQKEPGLLTTPERKGHGGLEVPQTPTGVSVPRPGNTVEPRKTRAKDTVSGPTYYTIDARGCSSRIYGVVGSEDKPFLDDLLASKDFLSEHARQGTGHLTAVMLAQKPVWTRGQECCSWANLREPPLPVPREEPRMNETVYLGRDHTFE</sequence>
<dbReference type="PANTHER" id="PTHR33266:SF1">
    <property type="entry name" value="F-BOX DOMAIN-CONTAINING PROTEIN"/>
    <property type="match status" value="1"/>
</dbReference>
<name>A0A0C2X855_AMAMK</name>